<dbReference type="SMART" id="SM00924">
    <property type="entry name" value="MgtE_N"/>
    <property type="match status" value="1"/>
</dbReference>
<dbReference type="InterPro" id="IPR038076">
    <property type="entry name" value="MgtE_N_sf"/>
</dbReference>
<dbReference type="NCBIfam" id="TIGR00400">
    <property type="entry name" value="mgtE"/>
    <property type="match status" value="1"/>
</dbReference>
<dbReference type="SUPFAM" id="SSF54631">
    <property type="entry name" value="CBS-domain pair"/>
    <property type="match status" value="1"/>
</dbReference>
<dbReference type="KEGG" id="ock:EXM22_08510"/>
<dbReference type="SUPFAM" id="SSF161093">
    <property type="entry name" value="MgtE membrane domain-like"/>
    <property type="match status" value="1"/>
</dbReference>
<feature type="domain" description="CBS" evidence="10">
    <location>
        <begin position="134"/>
        <end position="197"/>
    </location>
</feature>
<protein>
    <recommendedName>
        <fullName evidence="9">Magnesium transporter MgtE</fullName>
    </recommendedName>
</protein>
<dbReference type="InterPro" id="IPR036739">
    <property type="entry name" value="SLC41_membr_dom_sf"/>
</dbReference>
<dbReference type="InterPro" id="IPR006669">
    <property type="entry name" value="MgtE_transporter"/>
</dbReference>
<dbReference type="Gene3D" id="3.10.580.10">
    <property type="entry name" value="CBS-domain"/>
    <property type="match status" value="1"/>
</dbReference>
<dbReference type="InterPro" id="IPR000644">
    <property type="entry name" value="CBS_dom"/>
</dbReference>
<comment type="similarity">
    <text evidence="2 9">Belongs to the SLC41A transporter family.</text>
</comment>
<evidence type="ECO:0000256" key="2">
    <source>
        <dbReference type="ARBA" id="ARBA00009749"/>
    </source>
</evidence>
<keyword evidence="6 9" id="KW-1133">Transmembrane helix</keyword>
<dbReference type="Pfam" id="PF03448">
    <property type="entry name" value="MgtE_N"/>
    <property type="match status" value="1"/>
</dbReference>
<keyword evidence="7 9" id="KW-0472">Membrane</keyword>
<accession>A0A5C1QN85</accession>
<evidence type="ECO:0000256" key="5">
    <source>
        <dbReference type="ARBA" id="ARBA00022842"/>
    </source>
</evidence>
<name>A0A5C1QN85_9SPIO</name>
<reference evidence="11 12" key="1">
    <citation type="submission" date="2019-02" db="EMBL/GenBank/DDBJ databases">
        <title>Complete Genome Sequence and Methylome Analysis of free living Spirochaetas.</title>
        <authorList>
            <person name="Fomenkov A."/>
            <person name="Dubinina G."/>
            <person name="Leshcheva N."/>
            <person name="Mikheeva N."/>
            <person name="Grabovich M."/>
            <person name="Vincze T."/>
            <person name="Roberts R.J."/>
        </authorList>
    </citation>
    <scope>NUCLEOTIDE SEQUENCE [LARGE SCALE GENOMIC DNA]</scope>
    <source>
        <strain evidence="11 12">K2</strain>
    </source>
</reference>
<evidence type="ECO:0000256" key="9">
    <source>
        <dbReference type="RuleBase" id="RU362011"/>
    </source>
</evidence>
<comment type="subcellular location">
    <subcellularLocation>
        <location evidence="9">Cell membrane</location>
        <topology evidence="9">Multi-pass membrane protein</topology>
    </subcellularLocation>
    <subcellularLocation>
        <location evidence="1">Membrane</location>
        <topology evidence="1">Multi-pass membrane protein</topology>
    </subcellularLocation>
</comment>
<dbReference type="Gene3D" id="1.10.357.20">
    <property type="entry name" value="SLC41 divalent cation transporters, integral membrane domain"/>
    <property type="match status" value="1"/>
</dbReference>
<sequence length="448" mass="50121">MQNLIENLKEYLDPVNDGQLRSVLDELSAAEIAEIWDNFSNEESLRIFALIQQDKRSDLISELHIYEQEHLIRELSEGITKTLLNGMEPDNLVDLIQSVSPELRSAVWEQLSEETRRETTFLLRFDEDDAAGIMTPRYAAILGGITVAQALKFIRKTMDEMETIYYLYVVDKLKRLNGVVSLKDILRANDSDRIEDIMIRKVIYVHDDTDQEESARVLENHGLLALPVVDRFNRLLGIITFDDVIDVIREEQTEDIYKMGAMGGNTNSYLETSSWGLVKKRIPWLIILLVAGTITTNVLHLYQDLLLAAAFLTLFIPVITQTGGNSGTQSSTLMIRGLATGELHFRDIGKVMLKEIIVGLFLGITTGVVILTRAYFTPPGIEFLPAIAIAISLCSVVIFATVLGAFVPMLIHKIGFDPTVAAGPLMSTVIDVCGLTIFFEVSKRILTL</sequence>
<evidence type="ECO:0000256" key="6">
    <source>
        <dbReference type="ARBA" id="ARBA00022989"/>
    </source>
</evidence>
<dbReference type="EMBL" id="CP036150">
    <property type="protein sequence ID" value="QEN08024.1"/>
    <property type="molecule type" value="Genomic_DNA"/>
</dbReference>
<feature type="domain" description="CBS" evidence="10">
    <location>
        <begin position="198"/>
        <end position="254"/>
    </location>
</feature>
<evidence type="ECO:0000256" key="7">
    <source>
        <dbReference type="ARBA" id="ARBA00023136"/>
    </source>
</evidence>
<keyword evidence="5 9" id="KW-0460">Magnesium</keyword>
<dbReference type="GO" id="GO:0046872">
    <property type="term" value="F:metal ion binding"/>
    <property type="evidence" value="ECO:0007669"/>
    <property type="project" value="UniProtKB-KW"/>
</dbReference>
<dbReference type="PANTHER" id="PTHR43773">
    <property type="entry name" value="MAGNESIUM TRANSPORTER MGTE"/>
    <property type="match status" value="1"/>
</dbReference>
<comment type="subunit">
    <text evidence="9">Homodimer.</text>
</comment>
<feature type="transmembrane region" description="Helical" evidence="9">
    <location>
        <begin position="419"/>
        <end position="439"/>
    </location>
</feature>
<feature type="transmembrane region" description="Helical" evidence="9">
    <location>
        <begin position="282"/>
        <end position="299"/>
    </location>
</feature>
<keyword evidence="8" id="KW-0129">CBS domain</keyword>
<evidence type="ECO:0000313" key="12">
    <source>
        <dbReference type="Proteomes" id="UP000324209"/>
    </source>
</evidence>
<dbReference type="InterPro" id="IPR006668">
    <property type="entry name" value="Mg_transptr_MgtE_intracell_dom"/>
</dbReference>
<proteinExistence type="inferred from homology"/>
<evidence type="ECO:0000256" key="1">
    <source>
        <dbReference type="ARBA" id="ARBA00004141"/>
    </source>
</evidence>
<evidence type="ECO:0000259" key="10">
    <source>
        <dbReference type="PROSITE" id="PS51371"/>
    </source>
</evidence>
<comment type="function">
    <text evidence="9">Acts as a magnesium transporter.</text>
</comment>
<keyword evidence="9" id="KW-1003">Cell membrane</keyword>
<dbReference type="Pfam" id="PF00571">
    <property type="entry name" value="CBS"/>
    <property type="match status" value="2"/>
</dbReference>
<dbReference type="Proteomes" id="UP000324209">
    <property type="component" value="Chromosome"/>
</dbReference>
<keyword evidence="9" id="KW-0479">Metal-binding</keyword>
<evidence type="ECO:0000313" key="11">
    <source>
        <dbReference type="EMBL" id="QEN08024.1"/>
    </source>
</evidence>
<keyword evidence="12" id="KW-1185">Reference proteome</keyword>
<keyword evidence="4 9" id="KW-0812">Transmembrane</keyword>
<dbReference type="InterPro" id="IPR006667">
    <property type="entry name" value="SLC41_membr_dom"/>
</dbReference>
<dbReference type="OrthoDB" id="9790355at2"/>
<evidence type="ECO:0000256" key="3">
    <source>
        <dbReference type="ARBA" id="ARBA00022448"/>
    </source>
</evidence>
<feature type="transmembrane region" description="Helical" evidence="9">
    <location>
        <begin position="383"/>
        <end position="407"/>
    </location>
</feature>
<gene>
    <name evidence="11" type="primary">mgtE</name>
    <name evidence="11" type="ORF">EXM22_08510</name>
</gene>
<dbReference type="PROSITE" id="PS51371">
    <property type="entry name" value="CBS"/>
    <property type="match status" value="2"/>
</dbReference>
<dbReference type="AlphaFoldDB" id="A0A5C1QN85"/>
<dbReference type="SUPFAM" id="SSF158791">
    <property type="entry name" value="MgtE N-terminal domain-like"/>
    <property type="match status" value="1"/>
</dbReference>
<dbReference type="RefSeq" id="WP_149486104.1">
    <property type="nucleotide sequence ID" value="NZ_CP036150.1"/>
</dbReference>
<dbReference type="InterPro" id="IPR046342">
    <property type="entry name" value="CBS_dom_sf"/>
</dbReference>
<dbReference type="Pfam" id="PF01769">
    <property type="entry name" value="MgtE"/>
    <property type="match status" value="1"/>
</dbReference>
<feature type="transmembrane region" description="Helical" evidence="9">
    <location>
        <begin position="356"/>
        <end position="377"/>
    </location>
</feature>
<keyword evidence="3 9" id="KW-0813">Transport</keyword>
<dbReference type="PANTHER" id="PTHR43773:SF1">
    <property type="entry name" value="MAGNESIUM TRANSPORTER MGTE"/>
    <property type="match status" value="1"/>
</dbReference>
<dbReference type="CDD" id="cd04606">
    <property type="entry name" value="CBS_pair_Mg_transporter"/>
    <property type="match status" value="1"/>
</dbReference>
<organism evidence="11 12">
    <name type="scientific">Oceanispirochaeta crateris</name>
    <dbReference type="NCBI Taxonomy" id="2518645"/>
    <lineage>
        <taxon>Bacteria</taxon>
        <taxon>Pseudomonadati</taxon>
        <taxon>Spirochaetota</taxon>
        <taxon>Spirochaetia</taxon>
        <taxon>Spirochaetales</taxon>
        <taxon>Spirochaetaceae</taxon>
        <taxon>Oceanispirochaeta</taxon>
    </lineage>
</organism>
<evidence type="ECO:0000256" key="8">
    <source>
        <dbReference type="PROSITE-ProRule" id="PRU00703"/>
    </source>
</evidence>
<dbReference type="SMART" id="SM00116">
    <property type="entry name" value="CBS"/>
    <property type="match status" value="2"/>
</dbReference>
<evidence type="ECO:0000256" key="4">
    <source>
        <dbReference type="ARBA" id="ARBA00022692"/>
    </source>
</evidence>
<feature type="transmembrane region" description="Helical" evidence="9">
    <location>
        <begin position="305"/>
        <end position="324"/>
    </location>
</feature>
<dbReference type="GO" id="GO:0005886">
    <property type="term" value="C:plasma membrane"/>
    <property type="evidence" value="ECO:0007669"/>
    <property type="project" value="UniProtKB-SubCell"/>
</dbReference>
<dbReference type="Gene3D" id="1.25.60.10">
    <property type="entry name" value="MgtE N-terminal domain-like"/>
    <property type="match status" value="1"/>
</dbReference>
<dbReference type="GO" id="GO:0015095">
    <property type="term" value="F:magnesium ion transmembrane transporter activity"/>
    <property type="evidence" value="ECO:0007669"/>
    <property type="project" value="UniProtKB-UniRule"/>
</dbReference>